<dbReference type="AlphaFoldDB" id="A0A4R3LFV8"/>
<dbReference type="EMBL" id="SMAH01000003">
    <property type="protein sequence ID" value="TCS98983.1"/>
    <property type="molecule type" value="Genomic_DNA"/>
</dbReference>
<dbReference type="Proteomes" id="UP000315577">
    <property type="component" value="Unassembled WGS sequence"/>
</dbReference>
<dbReference type="RefSeq" id="WP_132961750.1">
    <property type="nucleotide sequence ID" value="NZ_DAIPFN010000003.1"/>
</dbReference>
<dbReference type="Gene3D" id="1.20.120.330">
    <property type="entry name" value="Nucleotidyltransferases domain 2"/>
    <property type="match status" value="1"/>
</dbReference>
<organism evidence="1 3">
    <name type="scientific">Tepidimonas ignava</name>
    <dbReference type="NCBI Taxonomy" id="114249"/>
    <lineage>
        <taxon>Bacteria</taxon>
        <taxon>Pseudomonadati</taxon>
        <taxon>Pseudomonadota</taxon>
        <taxon>Betaproteobacteria</taxon>
        <taxon>Burkholderiales</taxon>
        <taxon>Tepidimonas</taxon>
    </lineage>
</organism>
<evidence type="ECO:0008006" key="5">
    <source>
        <dbReference type="Google" id="ProtNLM"/>
    </source>
</evidence>
<reference evidence="1 3" key="1">
    <citation type="submission" date="2019-03" db="EMBL/GenBank/DDBJ databases">
        <title>Genomic Encyclopedia of Type Strains, Phase IV (KMG-IV): sequencing the most valuable type-strain genomes for metagenomic binning, comparative biology and taxonomic classification.</title>
        <authorList>
            <person name="Goeker M."/>
        </authorList>
    </citation>
    <scope>NUCLEOTIDE SEQUENCE [LARGE SCALE GENOMIC DNA]</scope>
    <source>
        <strain evidence="1 3">DSM 12034</strain>
    </source>
</reference>
<evidence type="ECO:0000313" key="4">
    <source>
        <dbReference type="Proteomes" id="UP000315577"/>
    </source>
</evidence>
<dbReference type="SUPFAM" id="SSF81593">
    <property type="entry name" value="Nucleotidyltransferase substrate binding subunit/domain"/>
    <property type="match status" value="1"/>
</dbReference>
<keyword evidence="4" id="KW-1185">Reference proteome</keyword>
<dbReference type="EMBL" id="VJNC01000004">
    <property type="protein sequence ID" value="TSE22934.1"/>
    <property type="molecule type" value="Genomic_DNA"/>
</dbReference>
<gene>
    <name evidence="1" type="ORF">EDC36_10339</name>
    <name evidence="2" type="ORF">Tigna_00916</name>
</gene>
<proteinExistence type="predicted"/>
<name>A0A4R3LFV8_9BURK</name>
<sequence>MTSLQDLKAYLGDLLTAIQRSVYFLVAADQQLPWPLSGAELAARKKDEALYQTLSAFNERYAKLQDTVGAAMRHASLLLGERTDDFLHVLAHFEKAGVITSVETWQALRLARNQAAHEYETDYGSIAEHFNALHALLPELVLTAARLVALSQTKLGIGPRDDAFASDVQRIVERLSRSP</sequence>
<accession>A0A4R3LFV8</accession>
<evidence type="ECO:0000313" key="3">
    <source>
        <dbReference type="Proteomes" id="UP000295536"/>
    </source>
</evidence>
<comment type="caution">
    <text evidence="1">The sequence shown here is derived from an EMBL/GenBank/DDBJ whole genome shotgun (WGS) entry which is preliminary data.</text>
</comment>
<dbReference type="OrthoDB" id="13547at2"/>
<reference evidence="2 4" key="2">
    <citation type="submission" date="2019-07" db="EMBL/GenBank/DDBJ databases">
        <title>Tepidimonas ignava SPS-1037 draft genome.</title>
        <authorList>
            <person name="Da Costa M.S."/>
            <person name="Froufe H.J.C."/>
            <person name="Egas C."/>
            <person name="Albuquerque L."/>
        </authorList>
    </citation>
    <scope>NUCLEOTIDE SEQUENCE [LARGE SCALE GENOMIC DNA]</scope>
    <source>
        <strain evidence="2 4">SPS-1037</strain>
    </source>
</reference>
<protein>
    <recommendedName>
        <fullName evidence="5">HEPN AbiU2-like domain-containing protein</fullName>
    </recommendedName>
</protein>
<evidence type="ECO:0000313" key="1">
    <source>
        <dbReference type="EMBL" id="TCS98983.1"/>
    </source>
</evidence>
<dbReference type="Proteomes" id="UP000295536">
    <property type="component" value="Unassembled WGS sequence"/>
</dbReference>
<evidence type="ECO:0000313" key="2">
    <source>
        <dbReference type="EMBL" id="TSE22934.1"/>
    </source>
</evidence>